<dbReference type="EMBL" id="OBQJ01000005">
    <property type="protein sequence ID" value="SOC55495.1"/>
    <property type="molecule type" value="Genomic_DNA"/>
</dbReference>
<dbReference type="Proteomes" id="UP000219023">
    <property type="component" value="Unassembled WGS sequence"/>
</dbReference>
<gene>
    <name evidence="3" type="ORF">SAMN05421509_105170</name>
</gene>
<dbReference type="InterPro" id="IPR011836">
    <property type="entry name" value="YhdP"/>
</dbReference>
<dbReference type="RefSeq" id="WP_097022993.1">
    <property type="nucleotide sequence ID" value="NZ_OBQJ01000005.1"/>
</dbReference>
<evidence type="ECO:0000313" key="3">
    <source>
        <dbReference type="EMBL" id="SOC55495.1"/>
    </source>
</evidence>
<dbReference type="InterPro" id="IPR025263">
    <property type="entry name" value="YhdP_central"/>
</dbReference>
<sequence>MNALRGGWRWTLTVVAVVLSIIVLVLLAARGLATQVDAFRDDIEAQLSERFSADAELEHLGADWRGWDPSATVSGMTLRAKAPQAPPLLSLKRAQARLDTLASLRAGYPVFERAEVEQATLHLYQRNQGGWGWPSAEVPEEVQAPGRFRLADIDRWVGALLRQRVAIRDVRVVLHGRQDEVTLVAPRVLMAGGDSQAHLEGQMHVEGQPDAALSAVLEVLPGRRGLGAFNAALQVDVNAQGLRALGQVLTAQQRYTLKTVEGDARLWARWHDARLEDARLRLSLPKLDITRRDGPPLAFEDIGVRAKALRDDDGGWDIWANGLVAKRDGDGDGDGREGSPLPERLQARVEGADWWLRSSDFSLGMLATWGGMLPLSDEHARMLEEMAPQGRVAGLEVGRHDGRWFSRTALTGARVSAWDSIPGGGPFSAWVTTDNASGSVRFRDESGMALAFPDVYVQPVALDAATGRIDWQRDGSAFDIEGKALQANWRGAEVNGTFATHLPMAEDTPGHLDLDLAFSDADAIDTPLLDWLPTQTMDDELLDWLSQVSGRVSQGSLSLSQTLTEREAPEGELFVNPDDRLQLQLDVEQGRLPYDPEWPALENVAGHLDIDNQTLVAQVDHASSLGLETRDARVLMVGNTLGVRGPVTGSSQALLDYLAEAPLEDLSETFADWQSEGHVEADLDMTIPLAIPETMKADIQGRVEASRLYLGMLRLPLENVQGDLRYRHIKDQDLLTGDVSARALGGDMNGTLDMGGDGFTFTGRASAEGLLSWARLAPQPALAEGTLPYRARVTFDDQDNASVRVTSDLEGLALRLPAPFGKTVDDTVPLEVSADVASGSGRVRLSDWGRLRWRTRDERLQGQAWLENWPEAPQWPQQDGWTVNWQPSRLDPQEWISALRERDLNRQVTTQPKGVPSDTSSGAGEDISSGLRRIAVSTPCVVLDDQCRGALQADVTPLEDGWQLALAGPVAAGEAQWRPEAPRPVDIDLARLDLDTLWPAEDATQSDGKVRLSDEIATPPDPVALPDGLEGWPDGRLHVGELHHDGQTFGPLNADWQTSSQRLDIKPLSLVVNGVTASGELAWETAGREDSLTRARLALKGSNLGDALVRLGQPEVVNSESVDLNARLAWPGAPWQFAVERSQGSASLALTNGRFRQVDSGPAKLVGLLNLDNIFRRLTLDFSDITQEGTAFNSVNGEATLFDGKLVTRGPVEIDGSATHFTLQGEADLVQRTLNQRLGITVPVSQNLPLAAVLVGAPQVGVGLYLAHKLFGGWLDKATQIHYRVHGPWSSPQLTLESAR</sequence>
<dbReference type="Pfam" id="PF13116">
    <property type="entry name" value="YhdP"/>
    <property type="match status" value="1"/>
</dbReference>
<feature type="compositionally biased region" description="Polar residues" evidence="1">
    <location>
        <begin position="906"/>
        <end position="922"/>
    </location>
</feature>
<dbReference type="PANTHER" id="PTHR38690:SF1">
    <property type="entry name" value="PROTEASE"/>
    <property type="match status" value="1"/>
</dbReference>
<accession>A0A285VN51</accession>
<organism evidence="3 4">
    <name type="scientific">Chromohalobacter canadensis</name>
    <dbReference type="NCBI Taxonomy" id="141389"/>
    <lineage>
        <taxon>Bacteria</taxon>
        <taxon>Pseudomonadati</taxon>
        <taxon>Pseudomonadota</taxon>
        <taxon>Gammaproteobacteria</taxon>
        <taxon>Oceanospirillales</taxon>
        <taxon>Halomonadaceae</taxon>
        <taxon>Chromohalobacter</taxon>
    </lineage>
</organism>
<evidence type="ECO:0000313" key="4">
    <source>
        <dbReference type="Proteomes" id="UP000219023"/>
    </source>
</evidence>
<name>A0A285VN51_9GAMM</name>
<proteinExistence type="predicted"/>
<feature type="region of interest" description="Disordered" evidence="1">
    <location>
        <begin position="906"/>
        <end position="926"/>
    </location>
</feature>
<feature type="domain" description="YhdP central" evidence="2">
    <location>
        <begin position="9"/>
        <end position="1293"/>
    </location>
</feature>
<dbReference type="PANTHER" id="PTHR38690">
    <property type="entry name" value="PROTEASE-RELATED"/>
    <property type="match status" value="1"/>
</dbReference>
<dbReference type="OrthoDB" id="9762238at2"/>
<reference evidence="3 4" key="1">
    <citation type="submission" date="2017-08" db="EMBL/GenBank/DDBJ databases">
        <authorList>
            <person name="de Groot N.N."/>
        </authorList>
    </citation>
    <scope>NUCLEOTIDE SEQUENCE [LARGE SCALE GENOMIC DNA]</scope>
    <source>
        <strain evidence="3 4">USBA 855</strain>
    </source>
</reference>
<evidence type="ECO:0000256" key="1">
    <source>
        <dbReference type="SAM" id="MobiDB-lite"/>
    </source>
</evidence>
<evidence type="ECO:0000259" key="2">
    <source>
        <dbReference type="Pfam" id="PF13116"/>
    </source>
</evidence>
<protein>
    <submittedName>
        <fullName evidence="3">TIGR02099 family protein</fullName>
    </submittedName>
</protein>